<evidence type="ECO:0000259" key="8">
    <source>
        <dbReference type="PROSITE" id="PS51225"/>
    </source>
</evidence>
<dbReference type="EMBL" id="AACZ04029846">
    <property type="status" value="NOT_ANNOTATED_CDS"/>
    <property type="molecule type" value="Genomic_DNA"/>
</dbReference>
<evidence type="ECO:0000256" key="6">
    <source>
        <dbReference type="PROSITE-ProRule" id="PRU00581"/>
    </source>
</evidence>
<dbReference type="Pfam" id="PF01284">
    <property type="entry name" value="MARVEL"/>
    <property type="match status" value="1"/>
</dbReference>
<evidence type="ECO:0000313" key="9">
    <source>
        <dbReference type="Ensembl" id="ENSPTRP00000065131.1"/>
    </source>
</evidence>
<reference evidence="9" key="3">
    <citation type="submission" date="2025-09" db="UniProtKB">
        <authorList>
            <consortium name="Ensembl"/>
        </authorList>
    </citation>
    <scope>IDENTIFICATION</scope>
</reference>
<feature type="transmembrane region" description="Helical" evidence="7">
    <location>
        <begin position="123"/>
        <end position="146"/>
    </location>
</feature>
<evidence type="ECO:0000256" key="3">
    <source>
        <dbReference type="ARBA" id="ARBA00022692"/>
    </source>
</evidence>
<feature type="domain" description="MARVEL" evidence="8">
    <location>
        <begin position="12"/>
        <end position="150"/>
    </location>
</feature>
<feature type="transmembrane region" description="Helical" evidence="7">
    <location>
        <begin position="91"/>
        <end position="111"/>
    </location>
</feature>
<comment type="subcellular location">
    <subcellularLocation>
        <location evidence="1">Membrane</location>
        <topology evidence="1">Multi-pass membrane protein</topology>
    </subcellularLocation>
</comment>
<keyword evidence="3 6" id="KW-0812">Transmembrane</keyword>
<proteinExistence type="inferred from homology"/>
<dbReference type="Proteomes" id="UP000002277">
    <property type="component" value="Chromosome 9"/>
</dbReference>
<organism evidence="9 10">
    <name type="scientific">Pan troglodytes</name>
    <name type="common">Chimpanzee</name>
    <dbReference type="NCBI Taxonomy" id="9598"/>
    <lineage>
        <taxon>Eukaryota</taxon>
        <taxon>Metazoa</taxon>
        <taxon>Chordata</taxon>
        <taxon>Craniata</taxon>
        <taxon>Vertebrata</taxon>
        <taxon>Euteleostomi</taxon>
        <taxon>Mammalia</taxon>
        <taxon>Eutheria</taxon>
        <taxon>Euarchontoglires</taxon>
        <taxon>Primates</taxon>
        <taxon>Haplorrhini</taxon>
        <taxon>Catarrhini</taxon>
        <taxon>Hominidae</taxon>
        <taxon>Pan</taxon>
    </lineage>
</organism>
<evidence type="ECO:0000256" key="1">
    <source>
        <dbReference type="ARBA" id="ARBA00004141"/>
    </source>
</evidence>
<feature type="transmembrane region" description="Helical" evidence="7">
    <location>
        <begin position="18"/>
        <end position="36"/>
    </location>
</feature>
<dbReference type="PROSITE" id="PS51225">
    <property type="entry name" value="MARVEL"/>
    <property type="match status" value="1"/>
</dbReference>
<keyword evidence="5 6" id="KW-0472">Membrane</keyword>
<comment type="similarity">
    <text evidence="2">Belongs to the synaptogyrin family.</text>
</comment>
<dbReference type="GO" id="GO:0031594">
    <property type="term" value="C:neuromuscular junction"/>
    <property type="evidence" value="ECO:0000318"/>
    <property type="project" value="GO_Central"/>
</dbReference>
<dbReference type="PANTHER" id="PTHR10838">
    <property type="entry name" value="SYNAPTOGYRIN"/>
    <property type="match status" value="1"/>
</dbReference>
<evidence type="ECO:0000256" key="5">
    <source>
        <dbReference type="ARBA" id="ARBA00023136"/>
    </source>
</evidence>
<dbReference type="InParanoid" id="A0A2I3RLA5"/>
<dbReference type="Ensembl" id="ENSPTRT00000079126.1">
    <property type="protein sequence ID" value="ENSPTRP00000065131.1"/>
    <property type="gene ID" value="ENSPTRG00000048739.1"/>
</dbReference>
<reference evidence="9" key="2">
    <citation type="submission" date="2025-08" db="UniProtKB">
        <authorList>
            <consortium name="Ensembl"/>
        </authorList>
    </citation>
    <scope>IDENTIFICATION</scope>
</reference>
<name>A0A2I3RLA5_PANTR</name>
<dbReference type="GeneTree" id="ENSGT00950000182935"/>
<protein>
    <recommendedName>
        <fullName evidence="8">MARVEL domain-containing protein</fullName>
    </recommendedName>
</protein>
<dbReference type="OMA" id="ADAYFPQ"/>
<dbReference type="AlphaFoldDB" id="A0A2I3RLA5"/>
<evidence type="ECO:0000313" key="10">
    <source>
        <dbReference type="Proteomes" id="UP000002277"/>
    </source>
</evidence>
<dbReference type="Bgee" id="ENSPTRG00000048739">
    <property type="expression patterns" value="Expressed in dorsolateral prefrontal cortex"/>
</dbReference>
<keyword evidence="4 7" id="KW-1133">Transmembrane helix</keyword>
<dbReference type="InterPro" id="IPR016579">
    <property type="entry name" value="Synaptogyrin"/>
</dbReference>
<sequence length="202" mass="22675">MESGAYGAAKGGRLLPPVVVRAACRVFVLIVFSCIYDKGYSKSKQRYCVFNHNEDAFRYRNAIRVLAFQASASLVVDAYFPQISNATDRKYLVVAFLWFVGFCFLTNQWAATQPADVLVRANSAQAAITFSFFSIFSWGVLAFLAYRHYRAGVDFIQNYVDSTPDPNTAYASYPGASVDNYQHLPFTQNAETTEGYQPHPVY</sequence>
<evidence type="ECO:0000256" key="4">
    <source>
        <dbReference type="ARBA" id="ARBA00022989"/>
    </source>
</evidence>
<reference evidence="9 10" key="1">
    <citation type="journal article" date="2005" name="Nature">
        <title>Initial sequence of the chimpanzee genome and comparison with the human genome.</title>
        <authorList>
            <consortium name="Chimpanzee sequencing and analysis consortium"/>
        </authorList>
    </citation>
    <scope>NUCLEOTIDE SEQUENCE [LARGE SCALE GENOMIC DNA]</scope>
</reference>
<evidence type="ECO:0000256" key="2">
    <source>
        <dbReference type="ARBA" id="ARBA00010252"/>
    </source>
</evidence>
<dbReference type="GO" id="GO:0030672">
    <property type="term" value="C:synaptic vesicle membrane"/>
    <property type="evidence" value="ECO:0000318"/>
    <property type="project" value="GO_Central"/>
</dbReference>
<keyword evidence="10" id="KW-1185">Reference proteome</keyword>
<dbReference type="PIRSF" id="PIRSF011282">
    <property type="entry name" value="Synaptogyrin"/>
    <property type="match status" value="1"/>
</dbReference>
<accession>A0A2I3RLA5</accession>
<dbReference type="PANTHER" id="PTHR10838:SF32">
    <property type="entry name" value="MARVEL DOMAIN-CONTAINING PROTEIN"/>
    <property type="match status" value="1"/>
</dbReference>
<evidence type="ECO:0000256" key="7">
    <source>
        <dbReference type="SAM" id="Phobius"/>
    </source>
</evidence>
<dbReference type="InterPro" id="IPR008253">
    <property type="entry name" value="Marvel"/>
</dbReference>